<reference evidence="7" key="1">
    <citation type="submission" date="2016-10" db="EMBL/GenBank/DDBJ databases">
        <title>Sequence of Gallionella enrichment culture.</title>
        <authorList>
            <person name="Poehlein A."/>
            <person name="Muehling M."/>
            <person name="Daniel R."/>
        </authorList>
    </citation>
    <scope>NUCLEOTIDE SEQUENCE</scope>
</reference>
<evidence type="ECO:0000256" key="5">
    <source>
        <dbReference type="SAM" id="Phobius"/>
    </source>
</evidence>
<proteinExistence type="predicted"/>
<evidence type="ECO:0000313" key="7">
    <source>
        <dbReference type="EMBL" id="OIR05669.1"/>
    </source>
</evidence>
<dbReference type="GO" id="GO:0000271">
    <property type="term" value="P:polysaccharide biosynthetic process"/>
    <property type="evidence" value="ECO:0007669"/>
    <property type="project" value="InterPro"/>
</dbReference>
<gene>
    <name evidence="7" type="ORF">GALL_121030</name>
</gene>
<evidence type="ECO:0000256" key="1">
    <source>
        <dbReference type="ARBA" id="ARBA00004141"/>
    </source>
</evidence>
<comment type="caution">
    <text evidence="7">The sequence shown here is derived from an EMBL/GenBank/DDBJ whole genome shotgun (WGS) entry which is preliminary data.</text>
</comment>
<dbReference type="AlphaFoldDB" id="A0A1J5SNK1"/>
<evidence type="ECO:0000259" key="6">
    <source>
        <dbReference type="Pfam" id="PF04138"/>
    </source>
</evidence>
<feature type="transmembrane region" description="Helical" evidence="5">
    <location>
        <begin position="77"/>
        <end position="102"/>
    </location>
</feature>
<keyword evidence="2 5" id="KW-0812">Transmembrane</keyword>
<sequence length="172" mass="20159">MNKIHHFTKNTILSFVDFFYPVVKKIMPLQTFRYAACGGANVVFGIFLYSVGYNFIFHKQVVHLGYIPFYGNLALKPFIAADYLFAIWINFATGFYLNRYVVFTESDLKKHVQLFRYLVVVVLNMVLNYYLLKLFIIEFGWYPTPAKICTTALLIVFSYFSQKHYSFKAAKI</sequence>
<keyword evidence="4 5" id="KW-0472">Membrane</keyword>
<protein>
    <submittedName>
        <fullName evidence="7">GtrA-like protein</fullName>
    </submittedName>
</protein>
<feature type="transmembrane region" description="Helical" evidence="5">
    <location>
        <begin position="114"/>
        <end position="132"/>
    </location>
</feature>
<keyword evidence="3 5" id="KW-1133">Transmembrane helix</keyword>
<feature type="transmembrane region" description="Helical" evidence="5">
    <location>
        <begin position="34"/>
        <end position="57"/>
    </location>
</feature>
<dbReference type="InterPro" id="IPR007267">
    <property type="entry name" value="GtrA_DPMS_TM"/>
</dbReference>
<dbReference type="Pfam" id="PF04138">
    <property type="entry name" value="GtrA_DPMS_TM"/>
    <property type="match status" value="1"/>
</dbReference>
<dbReference type="GO" id="GO:0016020">
    <property type="term" value="C:membrane"/>
    <property type="evidence" value="ECO:0007669"/>
    <property type="project" value="UniProtKB-SubCell"/>
</dbReference>
<name>A0A1J5SNK1_9ZZZZ</name>
<feature type="domain" description="GtrA/DPMS transmembrane" evidence="6">
    <location>
        <begin position="33"/>
        <end position="167"/>
    </location>
</feature>
<organism evidence="7">
    <name type="scientific">mine drainage metagenome</name>
    <dbReference type="NCBI Taxonomy" id="410659"/>
    <lineage>
        <taxon>unclassified sequences</taxon>
        <taxon>metagenomes</taxon>
        <taxon>ecological metagenomes</taxon>
    </lineage>
</organism>
<evidence type="ECO:0000256" key="3">
    <source>
        <dbReference type="ARBA" id="ARBA00022989"/>
    </source>
</evidence>
<accession>A0A1J5SNK1</accession>
<comment type="subcellular location">
    <subcellularLocation>
        <location evidence="1">Membrane</location>
        <topology evidence="1">Multi-pass membrane protein</topology>
    </subcellularLocation>
</comment>
<evidence type="ECO:0000256" key="2">
    <source>
        <dbReference type="ARBA" id="ARBA00022692"/>
    </source>
</evidence>
<feature type="transmembrane region" description="Helical" evidence="5">
    <location>
        <begin position="144"/>
        <end position="161"/>
    </location>
</feature>
<dbReference type="EMBL" id="MLJW01000048">
    <property type="protein sequence ID" value="OIR05669.1"/>
    <property type="molecule type" value="Genomic_DNA"/>
</dbReference>
<evidence type="ECO:0000256" key="4">
    <source>
        <dbReference type="ARBA" id="ARBA00023136"/>
    </source>
</evidence>